<dbReference type="EMBL" id="LAZR01050437">
    <property type="protein sequence ID" value="KKK87356.1"/>
    <property type="molecule type" value="Genomic_DNA"/>
</dbReference>
<sequence>MTTTREEDNIFDAVASTMFVTVLRHNREVSSTFALSTSVSFSLTISRMLSLGVRG</sequence>
<gene>
    <name evidence="1" type="ORF">LCGC14_2754070</name>
</gene>
<organism evidence="1">
    <name type="scientific">marine sediment metagenome</name>
    <dbReference type="NCBI Taxonomy" id="412755"/>
    <lineage>
        <taxon>unclassified sequences</taxon>
        <taxon>metagenomes</taxon>
        <taxon>ecological metagenomes</taxon>
    </lineage>
</organism>
<feature type="non-terminal residue" evidence="1">
    <location>
        <position position="55"/>
    </location>
</feature>
<evidence type="ECO:0000313" key="1">
    <source>
        <dbReference type="EMBL" id="KKK87356.1"/>
    </source>
</evidence>
<dbReference type="AlphaFoldDB" id="A0A0F9BSM7"/>
<protein>
    <submittedName>
        <fullName evidence="1">Uncharacterized protein</fullName>
    </submittedName>
</protein>
<proteinExistence type="predicted"/>
<name>A0A0F9BSM7_9ZZZZ</name>
<comment type="caution">
    <text evidence="1">The sequence shown here is derived from an EMBL/GenBank/DDBJ whole genome shotgun (WGS) entry which is preliminary data.</text>
</comment>
<reference evidence="1" key="1">
    <citation type="journal article" date="2015" name="Nature">
        <title>Complex archaea that bridge the gap between prokaryotes and eukaryotes.</title>
        <authorList>
            <person name="Spang A."/>
            <person name="Saw J.H."/>
            <person name="Jorgensen S.L."/>
            <person name="Zaremba-Niedzwiedzka K."/>
            <person name="Martijn J."/>
            <person name="Lind A.E."/>
            <person name="van Eijk R."/>
            <person name="Schleper C."/>
            <person name="Guy L."/>
            <person name="Ettema T.J."/>
        </authorList>
    </citation>
    <scope>NUCLEOTIDE SEQUENCE</scope>
</reference>
<accession>A0A0F9BSM7</accession>